<keyword evidence="6 15" id="KW-0863">Zinc-finger</keyword>
<evidence type="ECO:0000256" key="3">
    <source>
        <dbReference type="ARBA" id="ARBA00011245"/>
    </source>
</evidence>
<dbReference type="GO" id="GO:0008270">
    <property type="term" value="F:zinc ion binding"/>
    <property type="evidence" value="ECO:0007669"/>
    <property type="project" value="UniProtKB-UniRule"/>
</dbReference>
<dbReference type="EC" id="3.2.2.23" evidence="15"/>
<dbReference type="PANTHER" id="PTHR22993">
    <property type="entry name" value="FORMAMIDOPYRIMIDINE-DNA GLYCOSYLASE"/>
    <property type="match status" value="1"/>
</dbReference>
<dbReference type="HAMAP" id="MF_00103">
    <property type="entry name" value="Fapy_DNA_glycosyl"/>
    <property type="match status" value="1"/>
</dbReference>
<feature type="binding site" evidence="15">
    <location>
        <position position="92"/>
    </location>
    <ligand>
        <name>DNA</name>
        <dbReference type="ChEBI" id="CHEBI:16991"/>
    </ligand>
</feature>
<keyword evidence="19" id="KW-1185">Reference proteome</keyword>
<evidence type="ECO:0000256" key="6">
    <source>
        <dbReference type="ARBA" id="ARBA00022771"/>
    </source>
</evidence>
<evidence type="ECO:0000256" key="7">
    <source>
        <dbReference type="ARBA" id="ARBA00022801"/>
    </source>
</evidence>
<evidence type="ECO:0000313" key="18">
    <source>
        <dbReference type="EMBL" id="PMC64433.1"/>
    </source>
</evidence>
<keyword evidence="4 15" id="KW-0479">Metal-binding</keyword>
<dbReference type="InterPro" id="IPR012319">
    <property type="entry name" value="FPG_cat"/>
</dbReference>
<evidence type="ECO:0000256" key="10">
    <source>
        <dbReference type="ARBA" id="ARBA00023204"/>
    </source>
</evidence>
<feature type="active site" description="Proton donor" evidence="15">
    <location>
        <position position="3"/>
    </location>
</feature>
<dbReference type="GO" id="GO:0006284">
    <property type="term" value="P:base-excision repair"/>
    <property type="evidence" value="ECO:0007669"/>
    <property type="project" value="InterPro"/>
</dbReference>
<dbReference type="Gene3D" id="3.20.190.10">
    <property type="entry name" value="MutM-like, N-terminal"/>
    <property type="match status" value="1"/>
</dbReference>
<evidence type="ECO:0000256" key="13">
    <source>
        <dbReference type="ARBA" id="ARBA00023295"/>
    </source>
</evidence>
<dbReference type="InterPro" id="IPR010979">
    <property type="entry name" value="Ribosomal_uS13-like_H2TH"/>
</dbReference>
<comment type="cofactor">
    <cofactor evidence="15">
        <name>Zn(2+)</name>
        <dbReference type="ChEBI" id="CHEBI:29105"/>
    </cofactor>
    <text evidence="15">Binds 1 zinc ion per subunit.</text>
</comment>
<feature type="binding site" evidence="15">
    <location>
        <position position="160"/>
    </location>
    <ligand>
        <name>DNA</name>
        <dbReference type="ChEBI" id="CHEBI:16991"/>
    </ligand>
</feature>
<dbReference type="SUPFAM" id="SSF57716">
    <property type="entry name" value="Glucocorticoid receptor-like (DNA-binding domain)"/>
    <property type="match status" value="1"/>
</dbReference>
<dbReference type="Proteomes" id="UP000235836">
    <property type="component" value="Unassembled WGS sequence"/>
</dbReference>
<dbReference type="Gene3D" id="1.10.8.50">
    <property type="match status" value="1"/>
</dbReference>
<dbReference type="SUPFAM" id="SSF81624">
    <property type="entry name" value="N-terminal domain of MutM-like DNA repair proteins"/>
    <property type="match status" value="1"/>
</dbReference>
<comment type="catalytic activity">
    <reaction evidence="14 15">
        <text>2'-deoxyribonucleotide-(2'-deoxyribose 5'-phosphate)-2'-deoxyribonucleotide-DNA = a 3'-end 2'-deoxyribonucleotide-(2,3-dehydro-2,3-deoxyribose 5'-phosphate)-DNA + a 5'-end 5'-phospho-2'-deoxyribonucleoside-DNA + H(+)</text>
        <dbReference type="Rhea" id="RHEA:66592"/>
        <dbReference type="Rhea" id="RHEA-COMP:13180"/>
        <dbReference type="Rhea" id="RHEA-COMP:16897"/>
        <dbReference type="Rhea" id="RHEA-COMP:17067"/>
        <dbReference type="ChEBI" id="CHEBI:15378"/>
        <dbReference type="ChEBI" id="CHEBI:136412"/>
        <dbReference type="ChEBI" id="CHEBI:157695"/>
        <dbReference type="ChEBI" id="CHEBI:167181"/>
        <dbReference type="EC" id="4.2.99.18"/>
    </reaction>
</comment>
<comment type="subunit">
    <text evidence="3 15">Monomer.</text>
</comment>
<proteinExistence type="inferred from homology"/>
<dbReference type="RefSeq" id="WP_102723842.1">
    <property type="nucleotide sequence ID" value="NZ_JBHRZL010000039.1"/>
</dbReference>
<evidence type="ECO:0000256" key="12">
    <source>
        <dbReference type="ARBA" id="ARBA00023268"/>
    </source>
</evidence>
<dbReference type="InterPro" id="IPR015887">
    <property type="entry name" value="DNA_glyclase_Znf_dom_DNA_BS"/>
</dbReference>
<evidence type="ECO:0000256" key="1">
    <source>
        <dbReference type="ARBA" id="ARBA00001668"/>
    </source>
</evidence>
<feature type="domain" description="Formamidopyrimidine-DNA glycosylase catalytic" evidence="17">
    <location>
        <begin position="2"/>
        <end position="117"/>
    </location>
</feature>
<dbReference type="EMBL" id="PNHG01000006">
    <property type="protein sequence ID" value="PMC64433.1"/>
    <property type="molecule type" value="Genomic_DNA"/>
</dbReference>
<comment type="function">
    <text evidence="15">Involved in base excision repair of DNA damaged by oxidation or by mutagenic agents. Acts as DNA glycosylase that recognizes and removes damaged bases. Has a preference for oxidized purines, such as 7,8-dihydro-8-oxoguanine (8-oxoG). Has AP (apurinic/apyrimidinic) lyase activity and introduces nicks in the DNA strand. Cleaves the DNA backbone by beta-delta elimination to generate a single-strand break at the site of the removed base with both 3'- and 5'-phosphates.</text>
</comment>
<dbReference type="GO" id="GO:0034039">
    <property type="term" value="F:8-oxo-7,8-dihydroguanine DNA N-glycosylase activity"/>
    <property type="evidence" value="ECO:0007669"/>
    <property type="project" value="TreeGrafter"/>
</dbReference>
<organism evidence="18 19">
    <name type="scientific">Corynebacterium tuscaniense</name>
    <dbReference type="NCBI Taxonomy" id="302449"/>
    <lineage>
        <taxon>Bacteria</taxon>
        <taxon>Bacillati</taxon>
        <taxon>Actinomycetota</taxon>
        <taxon>Actinomycetes</taxon>
        <taxon>Mycobacteriales</taxon>
        <taxon>Corynebacteriaceae</taxon>
        <taxon>Corynebacterium</taxon>
    </lineage>
</organism>
<dbReference type="EC" id="4.2.99.18" evidence="15"/>
<dbReference type="NCBIfam" id="NF002211">
    <property type="entry name" value="PRK01103.1"/>
    <property type="match status" value="1"/>
</dbReference>
<evidence type="ECO:0000259" key="16">
    <source>
        <dbReference type="PROSITE" id="PS51066"/>
    </source>
</evidence>
<dbReference type="SMART" id="SM00898">
    <property type="entry name" value="Fapy_DNA_glyco"/>
    <property type="match status" value="1"/>
</dbReference>
<evidence type="ECO:0000256" key="15">
    <source>
        <dbReference type="HAMAP-Rule" id="MF_00103"/>
    </source>
</evidence>
<dbReference type="InterPro" id="IPR020629">
    <property type="entry name" value="FPG_Glyclase"/>
</dbReference>
<keyword evidence="7 15" id="KW-0378">Hydrolase</keyword>
<feature type="binding site" evidence="15">
    <location>
        <position position="114"/>
    </location>
    <ligand>
        <name>DNA</name>
        <dbReference type="ChEBI" id="CHEBI:16991"/>
    </ligand>
</feature>
<dbReference type="InterPro" id="IPR015886">
    <property type="entry name" value="H2TH_FPG"/>
</dbReference>
<feature type="active site" description="Proton donor; for delta-elimination activity" evidence="15">
    <location>
        <position position="270"/>
    </location>
</feature>
<evidence type="ECO:0000256" key="9">
    <source>
        <dbReference type="ARBA" id="ARBA00023125"/>
    </source>
</evidence>
<keyword evidence="10 15" id="KW-0234">DNA repair</keyword>
<dbReference type="InterPro" id="IPR000214">
    <property type="entry name" value="Znf_DNA_glyclase/AP_lyase"/>
</dbReference>
<reference evidence="18 19" key="1">
    <citation type="submission" date="2017-09" db="EMBL/GenBank/DDBJ databases">
        <title>Bacterial strain isolated from the female urinary microbiota.</title>
        <authorList>
            <person name="Thomas-White K."/>
            <person name="Kumar N."/>
            <person name="Forster S."/>
            <person name="Putonti C."/>
            <person name="Lawley T."/>
            <person name="Wolfe A.J."/>
        </authorList>
    </citation>
    <scope>NUCLEOTIDE SEQUENCE [LARGE SCALE GENOMIC DNA]</scope>
    <source>
        <strain evidence="18 19">UMB0792</strain>
    </source>
</reference>
<evidence type="ECO:0000256" key="8">
    <source>
        <dbReference type="ARBA" id="ARBA00022833"/>
    </source>
</evidence>
<evidence type="ECO:0000256" key="5">
    <source>
        <dbReference type="ARBA" id="ARBA00022763"/>
    </source>
</evidence>
<evidence type="ECO:0000256" key="14">
    <source>
        <dbReference type="ARBA" id="ARBA00044632"/>
    </source>
</evidence>
<keyword evidence="12 15" id="KW-0511">Multifunctional enzyme</keyword>
<dbReference type="GO" id="GO:0003684">
    <property type="term" value="F:damaged DNA binding"/>
    <property type="evidence" value="ECO:0007669"/>
    <property type="project" value="InterPro"/>
</dbReference>
<dbReference type="SMART" id="SM01232">
    <property type="entry name" value="H2TH"/>
    <property type="match status" value="1"/>
</dbReference>
<dbReference type="PROSITE" id="PS51068">
    <property type="entry name" value="FPG_CAT"/>
    <property type="match status" value="1"/>
</dbReference>
<dbReference type="InterPro" id="IPR035937">
    <property type="entry name" value="FPG_N"/>
</dbReference>
<dbReference type="Pfam" id="PF06827">
    <property type="entry name" value="zf-FPG_IleRS"/>
    <property type="match status" value="1"/>
</dbReference>
<keyword evidence="8 15" id="KW-0862">Zinc</keyword>
<dbReference type="GO" id="GO:0006979">
    <property type="term" value="P:response to oxidative stress"/>
    <property type="evidence" value="ECO:0007669"/>
    <property type="project" value="UniProtKB-ARBA"/>
</dbReference>
<dbReference type="GO" id="GO:0003690">
    <property type="term" value="F:double-stranded DNA binding"/>
    <property type="evidence" value="ECO:0007669"/>
    <property type="project" value="UniProtKB-ARBA"/>
</dbReference>
<dbReference type="Pfam" id="PF06831">
    <property type="entry name" value="H2TH"/>
    <property type="match status" value="1"/>
</dbReference>
<name>A0A2N6T532_9CORY</name>
<feature type="active site" description="Schiff-base intermediate with DNA" evidence="15">
    <location>
        <position position="2"/>
    </location>
</feature>
<dbReference type="PANTHER" id="PTHR22993:SF9">
    <property type="entry name" value="FORMAMIDOPYRIMIDINE-DNA GLYCOSYLASE"/>
    <property type="match status" value="1"/>
</dbReference>
<evidence type="ECO:0000313" key="19">
    <source>
        <dbReference type="Proteomes" id="UP000235836"/>
    </source>
</evidence>
<comment type="catalytic activity">
    <reaction evidence="1 15">
        <text>Hydrolysis of DNA containing ring-opened 7-methylguanine residues, releasing 2,6-diamino-4-hydroxy-5-(N-methyl)formamidopyrimidine.</text>
        <dbReference type="EC" id="3.2.2.23"/>
    </reaction>
</comment>
<evidence type="ECO:0000259" key="17">
    <source>
        <dbReference type="PROSITE" id="PS51068"/>
    </source>
</evidence>
<comment type="caution">
    <text evidence="18">The sequence shown here is derived from an EMBL/GenBank/DDBJ whole genome shotgun (WGS) entry which is preliminary data.</text>
</comment>
<keyword evidence="13 15" id="KW-0326">Glycosidase</keyword>
<dbReference type="PROSITE" id="PS01242">
    <property type="entry name" value="ZF_FPG_1"/>
    <property type="match status" value="1"/>
</dbReference>
<evidence type="ECO:0000256" key="2">
    <source>
        <dbReference type="ARBA" id="ARBA00009409"/>
    </source>
</evidence>
<sequence length="281" mass="30736">MPELPEVEVVRRGLEDHVVGYTFTSVEVLHPRAGRGNDADLAEVLPGLTVTGTGRRGKFMWLELSDGNALLVHLRMSGQMIVGEPGTADSPHLRIRSVLERDGKEIELAFIDQRTFGSWQWVPMTFDHGALVPAGISHIASDPFEDAFDVAEVARAMRRKNVAVKTILLDQSVVSGIGSIYADEAMWAVGVKPTRKGKALRQRDAVALLEESRAVMARALEAGGTSFDSLYVNVNGASGYFSRSLNAYGRKGEPCLRCGTPILRTTVNQRSSYYCPECQTL</sequence>
<dbReference type="SUPFAM" id="SSF46946">
    <property type="entry name" value="S13-like H2TH domain"/>
    <property type="match status" value="1"/>
</dbReference>
<keyword evidence="11 15" id="KW-0456">Lyase</keyword>
<dbReference type="AlphaFoldDB" id="A0A2N6T532"/>
<evidence type="ECO:0000256" key="4">
    <source>
        <dbReference type="ARBA" id="ARBA00022723"/>
    </source>
</evidence>
<feature type="domain" description="FPG-type" evidence="16">
    <location>
        <begin position="246"/>
        <end position="280"/>
    </location>
</feature>
<dbReference type="GO" id="GO:0140078">
    <property type="term" value="F:class I DNA-(apurinic or apyrimidinic site) endonuclease activity"/>
    <property type="evidence" value="ECO:0007669"/>
    <property type="project" value="UniProtKB-EC"/>
</dbReference>
<evidence type="ECO:0000256" key="11">
    <source>
        <dbReference type="ARBA" id="ARBA00023239"/>
    </source>
</evidence>
<feature type="active site" description="Proton donor; for beta-elimination activity" evidence="15">
    <location>
        <position position="58"/>
    </location>
</feature>
<accession>A0A2N6T532</accession>
<dbReference type="CDD" id="cd08966">
    <property type="entry name" value="EcFpg-like_N"/>
    <property type="match status" value="1"/>
</dbReference>
<comment type="similarity">
    <text evidence="2 15">Belongs to the FPG family.</text>
</comment>
<dbReference type="InterPro" id="IPR010663">
    <property type="entry name" value="Znf_FPG/IleRS"/>
</dbReference>
<dbReference type="FunFam" id="1.10.8.50:FF:000003">
    <property type="entry name" value="Formamidopyrimidine-DNA glycosylase"/>
    <property type="match status" value="1"/>
</dbReference>
<dbReference type="PROSITE" id="PS51066">
    <property type="entry name" value="ZF_FPG_2"/>
    <property type="match status" value="1"/>
</dbReference>
<dbReference type="NCBIfam" id="TIGR00577">
    <property type="entry name" value="fpg"/>
    <property type="match status" value="1"/>
</dbReference>
<keyword evidence="5 15" id="KW-0227">DNA damage</keyword>
<dbReference type="Pfam" id="PF01149">
    <property type="entry name" value="Fapy_DNA_glyco"/>
    <property type="match status" value="1"/>
</dbReference>
<gene>
    <name evidence="15" type="primary">mutM</name>
    <name evidence="15" type="synonym">fpg</name>
    <name evidence="18" type="ORF">CJ203_05330</name>
</gene>
<protein>
    <recommendedName>
        <fullName evidence="15">Formamidopyrimidine-DNA glycosylase</fullName>
        <shortName evidence="15">Fapy-DNA glycosylase</shortName>
        <ecNumber evidence="15">3.2.2.23</ecNumber>
    </recommendedName>
    <alternativeName>
        <fullName evidence="15">DNA-(apurinic or apyrimidinic site) lyase MutM</fullName>
        <shortName evidence="15">AP lyase MutM</shortName>
        <ecNumber evidence="15">4.2.99.18</ecNumber>
    </alternativeName>
</protein>
<keyword evidence="9 15" id="KW-0238">DNA-binding</keyword>